<sequence length="211" mass="24399">MVSKGLFIVCEGMEGTGKSTQSIKLAQWLFDYSKSIDSVVLTREYTNSRFAQEIRRRLKEMHNPDENRERLMELYVLDREYHVDNMIVPNLAKNAIVVSDRYKHSTICYQGAQGVATTRLVEENNGFPIPDITIVFNASVDTVMSRLQSRKADEQIFEHREFLEKVKENYARLPQLLPKEKIVFINANQTPEQVHEDVIKAVKPLVDAIIR</sequence>
<proteinExistence type="inferred from homology"/>
<evidence type="ECO:0000256" key="1">
    <source>
        <dbReference type="ARBA" id="ARBA00009776"/>
    </source>
</evidence>
<name>A0A7T9DJC1_9ARCH</name>
<evidence type="ECO:0000256" key="3">
    <source>
        <dbReference type="ARBA" id="ARBA00022727"/>
    </source>
</evidence>
<feature type="binding site" evidence="8">
    <location>
        <begin position="12"/>
        <end position="19"/>
    </location>
    <ligand>
        <name>ATP</name>
        <dbReference type="ChEBI" id="CHEBI:30616"/>
    </ligand>
</feature>
<dbReference type="InterPro" id="IPR027417">
    <property type="entry name" value="P-loop_NTPase"/>
</dbReference>
<comment type="catalytic activity">
    <reaction evidence="7 8">
        <text>dTMP + ATP = dTDP + ADP</text>
        <dbReference type="Rhea" id="RHEA:13517"/>
        <dbReference type="ChEBI" id="CHEBI:30616"/>
        <dbReference type="ChEBI" id="CHEBI:58369"/>
        <dbReference type="ChEBI" id="CHEBI:63528"/>
        <dbReference type="ChEBI" id="CHEBI:456216"/>
        <dbReference type="EC" id="2.7.4.9"/>
    </reaction>
</comment>
<evidence type="ECO:0000256" key="4">
    <source>
        <dbReference type="ARBA" id="ARBA00022741"/>
    </source>
</evidence>
<dbReference type="GO" id="GO:0005524">
    <property type="term" value="F:ATP binding"/>
    <property type="evidence" value="ECO:0007669"/>
    <property type="project" value="UniProtKB-UniRule"/>
</dbReference>
<dbReference type="GO" id="GO:0004798">
    <property type="term" value="F:dTMP kinase activity"/>
    <property type="evidence" value="ECO:0007669"/>
    <property type="project" value="UniProtKB-UniRule"/>
</dbReference>
<evidence type="ECO:0000256" key="8">
    <source>
        <dbReference type="HAMAP-Rule" id="MF_00165"/>
    </source>
</evidence>
<keyword evidence="2 8" id="KW-0808">Transferase</keyword>
<keyword evidence="5 8" id="KW-0418">Kinase</keyword>
<dbReference type="InterPro" id="IPR018095">
    <property type="entry name" value="Thymidylate_kin_CS"/>
</dbReference>
<protein>
    <recommendedName>
        <fullName evidence="8">Probable thymidylate kinase</fullName>
        <ecNumber evidence="8">2.7.4.9</ecNumber>
    </recommendedName>
    <alternativeName>
        <fullName evidence="8">dTMP kinase</fullName>
    </alternativeName>
</protein>
<dbReference type="HAMAP" id="MF_00165">
    <property type="entry name" value="Thymidylate_kinase"/>
    <property type="match status" value="1"/>
</dbReference>
<evidence type="ECO:0000256" key="2">
    <source>
        <dbReference type="ARBA" id="ARBA00022679"/>
    </source>
</evidence>
<dbReference type="PANTHER" id="PTHR10344:SF4">
    <property type="entry name" value="UMP-CMP KINASE 2, MITOCHONDRIAL"/>
    <property type="match status" value="1"/>
</dbReference>
<evidence type="ECO:0000256" key="6">
    <source>
        <dbReference type="ARBA" id="ARBA00022840"/>
    </source>
</evidence>
<evidence type="ECO:0000256" key="7">
    <source>
        <dbReference type="ARBA" id="ARBA00048743"/>
    </source>
</evidence>
<evidence type="ECO:0000256" key="5">
    <source>
        <dbReference type="ARBA" id="ARBA00022777"/>
    </source>
</evidence>
<evidence type="ECO:0000313" key="10">
    <source>
        <dbReference type="EMBL" id="QQR92340.1"/>
    </source>
</evidence>
<keyword evidence="6 8" id="KW-0067">ATP-binding</keyword>
<dbReference type="InterPro" id="IPR039430">
    <property type="entry name" value="Thymidylate_kin-like_dom"/>
</dbReference>
<comment type="similarity">
    <text evidence="1 8">Belongs to the thymidylate kinase family.</text>
</comment>
<dbReference type="GO" id="GO:0006233">
    <property type="term" value="P:dTDP biosynthetic process"/>
    <property type="evidence" value="ECO:0007669"/>
    <property type="project" value="InterPro"/>
</dbReference>
<reference evidence="10" key="1">
    <citation type="submission" date="2020-11" db="EMBL/GenBank/DDBJ databases">
        <title>Connecting structure to function with the recovery of over 1000 high-quality activated sludge metagenome-assembled genomes encoding full-length rRNA genes using long-read sequencing.</title>
        <authorList>
            <person name="Singleton C.M."/>
            <person name="Petriglieri F."/>
            <person name="Kristensen J.M."/>
            <person name="Kirkegaard R.H."/>
            <person name="Michaelsen T.Y."/>
            <person name="Andersen M.H."/>
            <person name="Karst S.M."/>
            <person name="Dueholm M.S."/>
            <person name="Nielsen P.H."/>
            <person name="Albertsen M."/>
        </authorList>
    </citation>
    <scope>NUCLEOTIDE SEQUENCE</scope>
    <source>
        <strain evidence="10">Fred_18-Q3-R57-64_BAT3C.431</strain>
    </source>
</reference>
<keyword evidence="3 8" id="KW-0545">Nucleotide biosynthesis</keyword>
<dbReference type="EMBL" id="CP064981">
    <property type="protein sequence ID" value="QQR92340.1"/>
    <property type="molecule type" value="Genomic_DNA"/>
</dbReference>
<evidence type="ECO:0000259" key="9">
    <source>
        <dbReference type="Pfam" id="PF02223"/>
    </source>
</evidence>
<dbReference type="EC" id="2.7.4.9" evidence="8"/>
<dbReference type="GO" id="GO:0005737">
    <property type="term" value="C:cytoplasm"/>
    <property type="evidence" value="ECO:0007669"/>
    <property type="project" value="TreeGrafter"/>
</dbReference>
<feature type="domain" description="Thymidylate kinase-like" evidence="9">
    <location>
        <begin position="11"/>
        <end position="198"/>
    </location>
</feature>
<gene>
    <name evidence="8 10" type="primary">tmk</name>
    <name evidence="10" type="ORF">IPJ89_04255</name>
</gene>
<dbReference type="PANTHER" id="PTHR10344">
    <property type="entry name" value="THYMIDYLATE KINASE"/>
    <property type="match status" value="1"/>
</dbReference>
<dbReference type="Gene3D" id="3.40.50.300">
    <property type="entry name" value="P-loop containing nucleotide triphosphate hydrolases"/>
    <property type="match status" value="1"/>
</dbReference>
<dbReference type="InterPro" id="IPR018094">
    <property type="entry name" value="Thymidylate_kinase"/>
</dbReference>
<dbReference type="Pfam" id="PF02223">
    <property type="entry name" value="Thymidylate_kin"/>
    <property type="match status" value="1"/>
</dbReference>
<dbReference type="NCBIfam" id="TIGR00041">
    <property type="entry name" value="DTMP_kinase"/>
    <property type="match status" value="1"/>
</dbReference>
<dbReference type="CDD" id="cd01672">
    <property type="entry name" value="TMPK"/>
    <property type="match status" value="1"/>
</dbReference>
<accession>A0A7T9DJC1</accession>
<dbReference type="SUPFAM" id="SSF52540">
    <property type="entry name" value="P-loop containing nucleoside triphosphate hydrolases"/>
    <property type="match status" value="1"/>
</dbReference>
<dbReference type="Proteomes" id="UP000596004">
    <property type="component" value="Chromosome"/>
</dbReference>
<keyword evidence="4 8" id="KW-0547">Nucleotide-binding</keyword>
<dbReference type="GO" id="GO:0006227">
    <property type="term" value="P:dUDP biosynthetic process"/>
    <property type="evidence" value="ECO:0007669"/>
    <property type="project" value="TreeGrafter"/>
</dbReference>
<dbReference type="PROSITE" id="PS01331">
    <property type="entry name" value="THYMIDYLATE_KINASE"/>
    <property type="match status" value="1"/>
</dbReference>
<dbReference type="AlphaFoldDB" id="A0A7T9DJC1"/>
<dbReference type="GO" id="GO:0006235">
    <property type="term" value="P:dTTP biosynthetic process"/>
    <property type="evidence" value="ECO:0007669"/>
    <property type="project" value="UniProtKB-UniRule"/>
</dbReference>
<organism evidence="10">
    <name type="scientific">Candidatus Iainarchaeum sp</name>
    <dbReference type="NCBI Taxonomy" id="3101447"/>
    <lineage>
        <taxon>Archaea</taxon>
        <taxon>Candidatus Iainarchaeota</taxon>
        <taxon>Candidatus Iainarchaeia</taxon>
        <taxon>Candidatus Iainarchaeales</taxon>
        <taxon>Candidatus Iainarchaeaceae</taxon>
        <taxon>Candidatus Iainarchaeum</taxon>
    </lineage>
</organism>